<dbReference type="Pfam" id="PF13895">
    <property type="entry name" value="Ig_2"/>
    <property type="match status" value="3"/>
</dbReference>
<evidence type="ECO:0000256" key="5">
    <source>
        <dbReference type="ARBA" id="ARBA00022737"/>
    </source>
</evidence>
<evidence type="ECO:0000256" key="2">
    <source>
        <dbReference type="ARBA" id="ARBA00022475"/>
    </source>
</evidence>
<dbReference type="AlphaFoldDB" id="A0A9J7K1D8"/>
<evidence type="ECO:0000256" key="13">
    <source>
        <dbReference type="SAM" id="SignalP"/>
    </source>
</evidence>
<evidence type="ECO:0000256" key="1">
    <source>
        <dbReference type="ARBA" id="ARBA00004162"/>
    </source>
</evidence>
<dbReference type="KEGG" id="cge:100773748"/>
<feature type="chain" id="PRO_5039953992" evidence="13">
    <location>
        <begin position="17"/>
        <end position="1271"/>
    </location>
</feature>
<dbReference type="PANTHER" id="PTHR11738">
    <property type="entry name" value="MHC CLASS I NK CELL RECEPTOR"/>
    <property type="match status" value="1"/>
</dbReference>
<name>A0A9J7K1D8_CRIGR</name>
<evidence type="ECO:0000256" key="12">
    <source>
        <dbReference type="SAM" id="Phobius"/>
    </source>
</evidence>
<evidence type="ECO:0000256" key="6">
    <source>
        <dbReference type="ARBA" id="ARBA00022989"/>
    </source>
</evidence>
<dbReference type="InterPro" id="IPR013151">
    <property type="entry name" value="Immunoglobulin_dom"/>
</dbReference>
<gene>
    <name evidence="16" type="primary">LOC100773748</name>
</gene>
<keyword evidence="2" id="KW-1003">Cell membrane</keyword>
<dbReference type="Gene3D" id="2.60.40.10">
    <property type="entry name" value="Immunoglobulins"/>
    <property type="match status" value="10"/>
</dbReference>
<dbReference type="InterPro" id="IPR003599">
    <property type="entry name" value="Ig_sub"/>
</dbReference>
<dbReference type="Proteomes" id="UP001108280">
    <property type="component" value="Chromosome 9"/>
</dbReference>
<proteinExistence type="predicted"/>
<dbReference type="GO" id="GO:0005886">
    <property type="term" value="C:plasma membrane"/>
    <property type="evidence" value="ECO:0007669"/>
    <property type="project" value="UniProtKB-SubCell"/>
</dbReference>
<feature type="transmembrane region" description="Helical" evidence="12">
    <location>
        <begin position="636"/>
        <end position="660"/>
    </location>
</feature>
<dbReference type="Pfam" id="PF13927">
    <property type="entry name" value="Ig_3"/>
    <property type="match status" value="1"/>
</dbReference>
<evidence type="ECO:0000313" key="16">
    <source>
        <dbReference type="RefSeq" id="XP_027286584.2"/>
    </source>
</evidence>
<evidence type="ECO:0000256" key="3">
    <source>
        <dbReference type="ARBA" id="ARBA00022692"/>
    </source>
</evidence>
<feature type="domain" description="Ig-like" evidence="14">
    <location>
        <begin position="224"/>
        <end position="309"/>
    </location>
</feature>
<dbReference type="FunFam" id="2.60.40.10:FF:000049">
    <property type="entry name" value="Leukocyte immunoglobulin-like receptor subfamily B member 1"/>
    <property type="match status" value="10"/>
</dbReference>
<dbReference type="SMART" id="SM00408">
    <property type="entry name" value="IGc2"/>
    <property type="match status" value="6"/>
</dbReference>
<evidence type="ECO:0000256" key="7">
    <source>
        <dbReference type="ARBA" id="ARBA00023136"/>
    </source>
</evidence>
<evidence type="ECO:0000259" key="14">
    <source>
        <dbReference type="PROSITE" id="PS50835"/>
    </source>
</evidence>
<keyword evidence="8" id="KW-1015">Disulfide bond</keyword>
<keyword evidence="5" id="KW-0677">Repeat</keyword>
<reference evidence="15" key="1">
    <citation type="journal article" date="2018" name="Biotechnol. Bioeng.">
        <title>A reference genome of the Chinese hamster based on a hybrid assembly strategy.</title>
        <authorList>
            <person name="Rupp O."/>
            <person name="MacDonald M.L."/>
            <person name="Li S."/>
            <person name="Dhiman H."/>
            <person name="Polson S."/>
            <person name="Griep S."/>
            <person name="Heffner K."/>
            <person name="Hernandez I."/>
            <person name="Brinkrolf K."/>
            <person name="Jadhav V."/>
            <person name="Samoudi M."/>
            <person name="Hao H."/>
            <person name="Kingham B."/>
            <person name="Goesmann A."/>
            <person name="Betenbaugh M.J."/>
            <person name="Lewis N.E."/>
            <person name="Borth N."/>
            <person name="Lee K.H."/>
        </authorList>
    </citation>
    <scope>NUCLEOTIDE SEQUENCE [LARGE SCALE GENOMIC DNA]</scope>
    <source>
        <strain evidence="15">17A/GY</strain>
    </source>
</reference>
<feature type="transmembrane region" description="Helical" evidence="12">
    <location>
        <begin position="1238"/>
        <end position="1259"/>
    </location>
</feature>
<protein>
    <submittedName>
        <fullName evidence="16">Leukocyte immunoglobulin-like receptor subfamily B member 3 isoform X2</fullName>
    </submittedName>
</protein>
<reference evidence="15" key="2">
    <citation type="journal article" date="2020" name="Biotechnol. Bioeng.">
        <title>Chromosome-scale scaffolds for the Chinese hamster reference genome assembly to facilitate the study of the CHO epigenome.</title>
        <authorList>
            <person name="Hilliard W."/>
            <person name="MacDonald M."/>
            <person name="Lee K.H."/>
        </authorList>
    </citation>
    <scope>NUCLEOTIDE SEQUENCE [LARGE SCALE GENOMIC DNA]</scope>
    <source>
        <strain evidence="15">17A/GY</strain>
    </source>
</reference>
<keyword evidence="4 13" id="KW-0732">Signal</keyword>
<dbReference type="InterPro" id="IPR003598">
    <property type="entry name" value="Ig_sub2"/>
</dbReference>
<feature type="region of interest" description="Disordered" evidence="11">
    <location>
        <begin position="670"/>
        <end position="706"/>
    </location>
</feature>
<evidence type="ECO:0000256" key="10">
    <source>
        <dbReference type="ARBA" id="ARBA00023319"/>
    </source>
</evidence>
<dbReference type="RefSeq" id="XP_027286584.2">
    <property type="nucleotide sequence ID" value="XM_027430783.2"/>
</dbReference>
<feature type="domain" description="Ig-like" evidence="14">
    <location>
        <begin position="521"/>
        <end position="615"/>
    </location>
</feature>
<dbReference type="Pfam" id="PF00047">
    <property type="entry name" value="ig"/>
    <property type="match status" value="4"/>
</dbReference>
<keyword evidence="9" id="KW-0325">Glycoprotein</keyword>
<feature type="signal peptide" evidence="13">
    <location>
        <begin position="1"/>
        <end position="16"/>
    </location>
</feature>
<keyword evidence="6 12" id="KW-1133">Transmembrane helix</keyword>
<reference evidence="16" key="3">
    <citation type="submission" date="2025-08" db="UniProtKB">
        <authorList>
            <consortium name="RefSeq"/>
        </authorList>
    </citation>
    <scope>IDENTIFICATION</scope>
    <source>
        <strain evidence="16">17A/GY</strain>
        <tissue evidence="16">Liver</tissue>
    </source>
</reference>
<keyword evidence="15" id="KW-1185">Reference proteome</keyword>
<evidence type="ECO:0000256" key="9">
    <source>
        <dbReference type="ARBA" id="ARBA00023180"/>
    </source>
</evidence>
<feature type="domain" description="Ig-like" evidence="14">
    <location>
        <begin position="930"/>
        <end position="1026"/>
    </location>
</feature>
<sequence length="1271" mass="139118">MTVSFTALLCLGLTLGLRTTVLAGTLPKPILRVQPDSVVSELTTVTFLCEETMGAQGYRLYKLGYFQDKKIPPNPNNKAEFTISNIGSQYAGQYFCQYRIGKNWSEYSDSLELVVTGAYSKPSLSAHPSPVVNEEGSVTLQCVSRKPYHKLILTKEGTKKHSWILDSEYDHSTRQYQALFVVGPVTSSQKWTFRCYSFESNSPQVRSEPSDPLELLFSGTLHKPTIKAEPGPVVALGSPMNISCQGTLEAEMCFLHKEGSQNPWGTQTPKEPENKSIFSIPSVTEDTGGQYRCYCYSSAGWSEPSDTLELVVTGISDSKLSLSALPSPVVTSGGNMTLQCVSQVSYDKFILTKEDQKFSNSLNSQYIHSVRQYQALFSIDHVTADHTGTFQCYGYYNQTPQLWSAPSEPLEIHISGLSKKPSLLTHQGHILDPGESLTLQCCSDINYDRFALYKVGEDMFTKRYGQRTQDGLTLANFTLGYVSSSTGGQYRCYGAHNLSSEWSASSDPLDIMITGQSFASPSLSVKPNSTVQSGDNVTLLCQSTYPTDTFILSKEGAAHQPQRIKSKFQDGEFQAEFSMTAVTSALSGTYRCYRSRGSSPYLLSHASGPIELSVSGPIGSSSPPPSSPLPTAGLEMYLKALIGVSVAFLLLLSILSFLLLRRRRQGKFRKDAQKETELQLPAGAAEPVTRDRGLQKRSNPAAATQEESLYASVEDMKPEDVVNLDSLRPPEEEPQQQTYAQVKVSRLRRAEAVLPSVMSKEVPETKEEQAEEGSETDTQAAESEDPQDVVYAQLCSRSLRQGTAAPPASQAAEAPEEPTVYAALAVTRPGTLPKPILRVQPDSVVSVKTTVTFLCEGSTGAKQYLLYKVGYNYLTQSMIPANPTNKAEFSISQIGPSEAGPYNCQYQTSGGWSEHSDSLELVVTGAHGKPSLLVHPSPVVTEGGSATLQCVSNQLYYGFILIKEGPQKQSWALDSKYNYSTRQFQAMLSVGPVTSSQKWTFRCYSFNNNRPLVWSEPSDPLELLVSGLSMKPTLLTQQGHILDPGNSLTLQCCSDINYDRFILYKEGENKFTLHYGQRTQAGLTLANFNLGNISSSMGGQYRCYGAHNLSSECSASSDPLDIMITGQLPASPSLSVKPNSTVQSGENVALLCQSTYTTDTFILSKEGAAHQPQRMKSKSQNGEFQAEFSMTAVTSALSGTYRCYRSRDSSPYLLSHASAPVELSVSASENKDHSMENLIRMGIAVLVLIVLGILVFEAWCSQSQVYHAAEK</sequence>
<feature type="domain" description="Ig-like" evidence="14">
    <location>
        <begin position="1132"/>
        <end position="1226"/>
    </location>
</feature>
<keyword evidence="7 12" id="KW-0472">Membrane</keyword>
<dbReference type="GO" id="GO:0002764">
    <property type="term" value="P:immune response-regulating signaling pathway"/>
    <property type="evidence" value="ECO:0007669"/>
    <property type="project" value="TreeGrafter"/>
</dbReference>
<accession>A0A9J7K1D8</accession>
<evidence type="ECO:0000256" key="4">
    <source>
        <dbReference type="ARBA" id="ARBA00022729"/>
    </source>
</evidence>
<evidence type="ECO:0000313" key="15">
    <source>
        <dbReference type="Proteomes" id="UP001108280"/>
    </source>
</evidence>
<evidence type="ECO:0000256" key="11">
    <source>
        <dbReference type="SAM" id="MobiDB-lite"/>
    </source>
</evidence>
<dbReference type="InterPro" id="IPR050412">
    <property type="entry name" value="Ig-like_Receptors_ImmuneReg"/>
</dbReference>
<feature type="region of interest" description="Disordered" evidence="11">
    <location>
        <begin position="755"/>
        <end position="787"/>
    </location>
</feature>
<feature type="compositionally biased region" description="Polar residues" evidence="11">
    <location>
        <begin position="696"/>
        <end position="706"/>
    </location>
</feature>
<dbReference type="SMART" id="SM00409">
    <property type="entry name" value="IG"/>
    <property type="match status" value="9"/>
</dbReference>
<keyword evidence="3 12" id="KW-0812">Transmembrane</keyword>
<dbReference type="PANTHER" id="PTHR11738:SF179">
    <property type="entry name" value="LEUKOCYTE IMMUNOGLOBULIN-LIKE RECEPTOR SUBFAMILY A MEMBER 5"/>
    <property type="match status" value="1"/>
</dbReference>
<dbReference type="GO" id="GO:0019221">
    <property type="term" value="P:cytokine-mediated signaling pathway"/>
    <property type="evidence" value="ECO:0007669"/>
    <property type="project" value="TreeGrafter"/>
</dbReference>
<organism evidence="15 16">
    <name type="scientific">Cricetulus griseus</name>
    <name type="common">Chinese hamster</name>
    <name type="synonym">Cricetulus barabensis griseus</name>
    <dbReference type="NCBI Taxonomy" id="10029"/>
    <lineage>
        <taxon>Eukaryota</taxon>
        <taxon>Metazoa</taxon>
        <taxon>Chordata</taxon>
        <taxon>Craniata</taxon>
        <taxon>Vertebrata</taxon>
        <taxon>Euteleostomi</taxon>
        <taxon>Mammalia</taxon>
        <taxon>Eutheria</taxon>
        <taxon>Euarchontoglires</taxon>
        <taxon>Glires</taxon>
        <taxon>Rodentia</taxon>
        <taxon>Myomorpha</taxon>
        <taxon>Muroidea</taxon>
        <taxon>Cricetidae</taxon>
        <taxon>Cricetinae</taxon>
        <taxon>Cricetulus</taxon>
    </lineage>
</organism>
<comment type="subcellular location">
    <subcellularLocation>
        <location evidence="1">Cell membrane</location>
        <topology evidence="1">Single-pass membrane protein</topology>
    </subcellularLocation>
</comment>
<dbReference type="InterPro" id="IPR013783">
    <property type="entry name" value="Ig-like_fold"/>
</dbReference>
<evidence type="ECO:0000256" key="8">
    <source>
        <dbReference type="ARBA" id="ARBA00023157"/>
    </source>
</evidence>
<dbReference type="InterPro" id="IPR036179">
    <property type="entry name" value="Ig-like_dom_sf"/>
</dbReference>
<dbReference type="InterPro" id="IPR007110">
    <property type="entry name" value="Ig-like_dom"/>
</dbReference>
<dbReference type="GeneID" id="100773748"/>
<dbReference type="PROSITE" id="PS50835">
    <property type="entry name" value="IG_LIKE"/>
    <property type="match status" value="4"/>
</dbReference>
<dbReference type="OrthoDB" id="9427497at2759"/>
<dbReference type="SUPFAM" id="SSF48726">
    <property type="entry name" value="Immunoglobulin"/>
    <property type="match status" value="10"/>
</dbReference>
<keyword evidence="10" id="KW-0393">Immunoglobulin domain</keyword>
<dbReference type="GO" id="GO:0032396">
    <property type="term" value="F:inhibitory MHC class I receptor activity"/>
    <property type="evidence" value="ECO:0007669"/>
    <property type="project" value="TreeGrafter"/>
</dbReference>